<proteinExistence type="inferred from homology"/>
<dbReference type="InterPro" id="IPR001533">
    <property type="entry name" value="Pterin_deHydtase"/>
</dbReference>
<accession>A0AAW1PT16</accession>
<evidence type="ECO:0000256" key="1">
    <source>
        <dbReference type="ARBA" id="ARBA00001554"/>
    </source>
</evidence>
<evidence type="ECO:0000313" key="6">
    <source>
        <dbReference type="EMBL" id="KAK9811535.1"/>
    </source>
</evidence>
<dbReference type="AlphaFoldDB" id="A0AAW1PT16"/>
<comment type="caution">
    <text evidence="6">The sequence shown here is derived from an EMBL/GenBank/DDBJ whole genome shotgun (WGS) entry which is preliminary data.</text>
</comment>
<evidence type="ECO:0000256" key="4">
    <source>
        <dbReference type="ARBA" id="ARBA00023239"/>
    </source>
</evidence>
<dbReference type="SUPFAM" id="SSF55248">
    <property type="entry name" value="PCD-like"/>
    <property type="match status" value="1"/>
</dbReference>
<sequence>MGSALLGSKLLPLRGAGAQRCSRISFSPGTPSHTQVAHTLVTHRGLCRHNTAEAPQPRTVARAEGGGLRDGEFGARDPFPAEIASNFGDKVLGNWDTSHVIRGPAGMEKITGLKAKRCIPCEGEDVKVLSESDADWMRNQVPGWRLTKDAAGVPCLRHEWKVRNFKAGLELFNRIGKIAEEEGHHPDLHLEGFNTVYAQLSTHSVGGLTENDFIMAAKINDVPVEDLVPKKKPKFWL</sequence>
<dbReference type="Pfam" id="PF01329">
    <property type="entry name" value="Pterin_4a"/>
    <property type="match status" value="1"/>
</dbReference>
<organism evidence="6 7">
    <name type="scientific">[Myrmecia] bisecta</name>
    <dbReference type="NCBI Taxonomy" id="41462"/>
    <lineage>
        <taxon>Eukaryota</taxon>
        <taxon>Viridiplantae</taxon>
        <taxon>Chlorophyta</taxon>
        <taxon>core chlorophytes</taxon>
        <taxon>Trebouxiophyceae</taxon>
        <taxon>Trebouxiales</taxon>
        <taxon>Trebouxiaceae</taxon>
        <taxon>Myrmecia</taxon>
    </lineage>
</organism>
<evidence type="ECO:0000256" key="5">
    <source>
        <dbReference type="ARBA" id="ARBA00030497"/>
    </source>
</evidence>
<dbReference type="PANTHER" id="PTHR12599">
    <property type="entry name" value="PTERIN-4-ALPHA-CARBINOLAMINE DEHYDRATASE"/>
    <property type="match status" value="1"/>
</dbReference>
<evidence type="ECO:0000313" key="7">
    <source>
        <dbReference type="Proteomes" id="UP001489004"/>
    </source>
</evidence>
<dbReference type="InterPro" id="IPR036428">
    <property type="entry name" value="PCD_sf"/>
</dbReference>
<protein>
    <recommendedName>
        <fullName evidence="3">4a-hydroxytetrahydrobiopterin dehydratase</fullName>
        <ecNumber evidence="3">4.2.1.96</ecNumber>
    </recommendedName>
    <alternativeName>
        <fullName evidence="5">4-alpha-hydroxy-tetrahydropterin dehydratase</fullName>
    </alternativeName>
</protein>
<evidence type="ECO:0000256" key="2">
    <source>
        <dbReference type="ARBA" id="ARBA00006472"/>
    </source>
</evidence>
<comment type="similarity">
    <text evidence="2">Belongs to the pterin-4-alpha-carbinolamine dehydratase family.</text>
</comment>
<keyword evidence="7" id="KW-1185">Reference proteome</keyword>
<comment type="catalytic activity">
    <reaction evidence="1">
        <text>(4aS,6R)-4a-hydroxy-L-erythro-5,6,7,8-tetrahydrobiopterin = (6R)-L-erythro-6,7-dihydrobiopterin + H2O</text>
        <dbReference type="Rhea" id="RHEA:11920"/>
        <dbReference type="ChEBI" id="CHEBI:15377"/>
        <dbReference type="ChEBI" id="CHEBI:15642"/>
        <dbReference type="ChEBI" id="CHEBI:43120"/>
        <dbReference type="EC" id="4.2.1.96"/>
    </reaction>
</comment>
<reference evidence="6 7" key="1">
    <citation type="journal article" date="2024" name="Nat. Commun.">
        <title>Phylogenomics reveals the evolutionary origins of lichenization in chlorophyte algae.</title>
        <authorList>
            <person name="Puginier C."/>
            <person name="Libourel C."/>
            <person name="Otte J."/>
            <person name="Skaloud P."/>
            <person name="Haon M."/>
            <person name="Grisel S."/>
            <person name="Petersen M."/>
            <person name="Berrin J.G."/>
            <person name="Delaux P.M."/>
            <person name="Dal Grande F."/>
            <person name="Keller J."/>
        </authorList>
    </citation>
    <scope>NUCLEOTIDE SEQUENCE [LARGE SCALE GENOMIC DNA]</scope>
    <source>
        <strain evidence="6 7">SAG 2043</strain>
    </source>
</reference>
<name>A0AAW1PT16_9CHLO</name>
<dbReference type="Gene3D" id="3.30.1360.20">
    <property type="entry name" value="Transcriptional coactivator/pterin dehydratase"/>
    <property type="match status" value="1"/>
</dbReference>
<dbReference type="PANTHER" id="PTHR12599:SF0">
    <property type="entry name" value="PTERIN-4-ALPHA-CARBINOLAMINE DEHYDRATASE"/>
    <property type="match status" value="1"/>
</dbReference>
<dbReference type="GO" id="GO:0006729">
    <property type="term" value="P:tetrahydrobiopterin biosynthetic process"/>
    <property type="evidence" value="ECO:0007669"/>
    <property type="project" value="InterPro"/>
</dbReference>
<dbReference type="Proteomes" id="UP001489004">
    <property type="component" value="Unassembled WGS sequence"/>
</dbReference>
<dbReference type="CDD" id="cd00913">
    <property type="entry name" value="PCD_DCoH_subfamily_a"/>
    <property type="match status" value="1"/>
</dbReference>
<dbReference type="GO" id="GO:0008124">
    <property type="term" value="F:4-alpha-hydroxytetrahydrobiopterin dehydratase activity"/>
    <property type="evidence" value="ECO:0007669"/>
    <property type="project" value="UniProtKB-EC"/>
</dbReference>
<evidence type="ECO:0000256" key="3">
    <source>
        <dbReference type="ARBA" id="ARBA00013252"/>
    </source>
</evidence>
<dbReference type="EC" id="4.2.1.96" evidence="3"/>
<dbReference type="EMBL" id="JALJOR010000009">
    <property type="protein sequence ID" value="KAK9811535.1"/>
    <property type="molecule type" value="Genomic_DNA"/>
</dbReference>
<gene>
    <name evidence="6" type="ORF">WJX72_005498</name>
</gene>
<keyword evidence="4" id="KW-0456">Lyase</keyword>